<proteinExistence type="predicted"/>
<organism evidence="2 3">
    <name type="scientific">Clostridium acidisoli DSM 12555</name>
    <dbReference type="NCBI Taxonomy" id="1121291"/>
    <lineage>
        <taxon>Bacteria</taxon>
        <taxon>Bacillati</taxon>
        <taxon>Bacillota</taxon>
        <taxon>Clostridia</taxon>
        <taxon>Eubacteriales</taxon>
        <taxon>Clostridiaceae</taxon>
        <taxon>Clostridium</taxon>
    </lineage>
</organism>
<sequence length="230" mass="26308">MLVNNIDVTTFGVLSVDRDIQLSEVTTYEDWLRKGLSPVINYQKEYFKKIKCKFFFRAKSHEEVLSNISNFTSELKTCTLKFDDLDFYYDCTLENSNIIHHNILEKTLEIEFKCAYSYKAVITENIDNQNTKVINSQGNLPAPAIVTIVLPIDTISYKIDGFEDSIIVNNIHANIPIIIDGEKCIVTENGQNKFSDVDMWTFPAIKPGENTISVDNSKGSLTIKYKPKWL</sequence>
<feature type="domain" description="Siphovirus-type tail component C-terminal" evidence="1">
    <location>
        <begin position="137"/>
        <end position="229"/>
    </location>
</feature>
<gene>
    <name evidence="2" type="ORF">SAMN02745134_02958</name>
</gene>
<dbReference type="Proteomes" id="UP000192468">
    <property type="component" value="Unassembled WGS sequence"/>
</dbReference>
<evidence type="ECO:0000259" key="1">
    <source>
        <dbReference type="Pfam" id="PF22768"/>
    </source>
</evidence>
<dbReference type="RefSeq" id="WP_084116761.1">
    <property type="nucleotide sequence ID" value="NZ_FWXH01000014.1"/>
</dbReference>
<dbReference type="OrthoDB" id="2067591at2"/>
<evidence type="ECO:0000313" key="2">
    <source>
        <dbReference type="EMBL" id="SMC26819.1"/>
    </source>
</evidence>
<keyword evidence="3" id="KW-1185">Reference proteome</keyword>
<protein>
    <submittedName>
        <fullName evidence="2">Phage-related protein</fullName>
    </submittedName>
</protein>
<dbReference type="Pfam" id="PF22768">
    <property type="entry name" value="SPP1_Dit"/>
    <property type="match status" value="1"/>
</dbReference>
<dbReference type="STRING" id="1121291.SAMN02745134_02958"/>
<dbReference type="AlphaFoldDB" id="A0A1W1XS73"/>
<name>A0A1W1XS73_9CLOT</name>
<dbReference type="Gene3D" id="2.60.120.860">
    <property type="match status" value="1"/>
</dbReference>
<dbReference type="EMBL" id="FWXH01000014">
    <property type="protein sequence ID" value="SMC26819.1"/>
    <property type="molecule type" value="Genomic_DNA"/>
</dbReference>
<dbReference type="InterPro" id="IPR054738">
    <property type="entry name" value="Siphovirus-type_tail_C"/>
</dbReference>
<dbReference type="Gene3D" id="2.40.30.200">
    <property type="match status" value="1"/>
</dbReference>
<reference evidence="2 3" key="1">
    <citation type="submission" date="2017-04" db="EMBL/GenBank/DDBJ databases">
        <authorList>
            <person name="Afonso C.L."/>
            <person name="Miller P.J."/>
            <person name="Scott M.A."/>
            <person name="Spackman E."/>
            <person name="Goraichik I."/>
            <person name="Dimitrov K.M."/>
            <person name="Suarez D.L."/>
            <person name="Swayne D.E."/>
        </authorList>
    </citation>
    <scope>NUCLEOTIDE SEQUENCE [LARGE SCALE GENOMIC DNA]</scope>
    <source>
        <strain evidence="2 3">DSM 12555</strain>
    </source>
</reference>
<evidence type="ECO:0000313" key="3">
    <source>
        <dbReference type="Proteomes" id="UP000192468"/>
    </source>
</evidence>
<accession>A0A1W1XS73</accession>